<comment type="catalytic activity">
    <reaction evidence="1">
        <text>ATP + protein L-histidine = ADP + protein N-phospho-L-histidine.</text>
        <dbReference type="EC" id="2.7.13.3"/>
    </reaction>
</comment>
<evidence type="ECO:0000256" key="3">
    <source>
        <dbReference type="ARBA" id="ARBA00022553"/>
    </source>
</evidence>
<organism evidence="10 11">
    <name type="scientific">Moheibacter sediminis</name>
    <dbReference type="NCBI Taxonomy" id="1434700"/>
    <lineage>
        <taxon>Bacteria</taxon>
        <taxon>Pseudomonadati</taxon>
        <taxon>Bacteroidota</taxon>
        <taxon>Flavobacteriia</taxon>
        <taxon>Flavobacteriales</taxon>
        <taxon>Weeksellaceae</taxon>
        <taxon>Moheibacter</taxon>
    </lineage>
</organism>
<dbReference type="SUPFAM" id="SSF47384">
    <property type="entry name" value="Homodimeric domain of signal transducing histidine kinase"/>
    <property type="match status" value="1"/>
</dbReference>
<keyword evidence="4" id="KW-0808">Transferase</keyword>
<dbReference type="PANTHER" id="PTHR45436:SF5">
    <property type="entry name" value="SENSOR HISTIDINE KINASE TRCS"/>
    <property type="match status" value="1"/>
</dbReference>
<evidence type="ECO:0000313" key="10">
    <source>
        <dbReference type="EMBL" id="SMC76139.1"/>
    </source>
</evidence>
<dbReference type="SMART" id="SM00388">
    <property type="entry name" value="HisKA"/>
    <property type="match status" value="1"/>
</dbReference>
<evidence type="ECO:0000259" key="9">
    <source>
        <dbReference type="PROSITE" id="PS50109"/>
    </source>
</evidence>
<name>A0A1W2BTC0_9FLAO</name>
<evidence type="ECO:0000256" key="6">
    <source>
        <dbReference type="ARBA" id="ARBA00022777"/>
    </source>
</evidence>
<dbReference type="EC" id="2.7.13.3" evidence="2"/>
<dbReference type="STRING" id="1434700.SAMN06296427_107115"/>
<gene>
    <name evidence="10" type="ORF">SAMN06296427_107115</name>
</gene>
<proteinExistence type="predicted"/>
<dbReference type="Pfam" id="PF00512">
    <property type="entry name" value="HisKA"/>
    <property type="match status" value="1"/>
</dbReference>
<keyword evidence="7 8" id="KW-1133">Transmembrane helix</keyword>
<dbReference type="InterPro" id="IPR050428">
    <property type="entry name" value="TCS_sensor_his_kinase"/>
</dbReference>
<dbReference type="Gene3D" id="1.10.287.130">
    <property type="match status" value="1"/>
</dbReference>
<dbReference type="SUPFAM" id="SSF55874">
    <property type="entry name" value="ATPase domain of HSP90 chaperone/DNA topoisomerase II/histidine kinase"/>
    <property type="match status" value="1"/>
</dbReference>
<evidence type="ECO:0000313" key="11">
    <source>
        <dbReference type="Proteomes" id="UP000192393"/>
    </source>
</evidence>
<evidence type="ECO:0000256" key="8">
    <source>
        <dbReference type="SAM" id="Phobius"/>
    </source>
</evidence>
<evidence type="ECO:0000256" key="2">
    <source>
        <dbReference type="ARBA" id="ARBA00012438"/>
    </source>
</evidence>
<evidence type="ECO:0000256" key="4">
    <source>
        <dbReference type="ARBA" id="ARBA00022679"/>
    </source>
</evidence>
<dbReference type="AlphaFoldDB" id="A0A1W2BTC0"/>
<dbReference type="InterPro" id="IPR003661">
    <property type="entry name" value="HisK_dim/P_dom"/>
</dbReference>
<dbReference type="Gene3D" id="3.30.565.10">
    <property type="entry name" value="Histidine kinase-like ATPase, C-terminal domain"/>
    <property type="match status" value="1"/>
</dbReference>
<evidence type="ECO:0000256" key="1">
    <source>
        <dbReference type="ARBA" id="ARBA00000085"/>
    </source>
</evidence>
<keyword evidence="8" id="KW-0472">Membrane</keyword>
<accession>A0A1W2BTC0</accession>
<feature type="transmembrane region" description="Helical" evidence="8">
    <location>
        <begin position="12"/>
        <end position="33"/>
    </location>
</feature>
<dbReference type="Pfam" id="PF02518">
    <property type="entry name" value="HATPase_c"/>
    <property type="match status" value="1"/>
</dbReference>
<keyword evidence="6 10" id="KW-0418">Kinase</keyword>
<dbReference type="PROSITE" id="PS50109">
    <property type="entry name" value="HIS_KIN"/>
    <property type="match status" value="1"/>
</dbReference>
<dbReference type="CDD" id="cd00075">
    <property type="entry name" value="HATPase"/>
    <property type="match status" value="1"/>
</dbReference>
<protein>
    <recommendedName>
        <fullName evidence="2">histidine kinase</fullName>
        <ecNumber evidence="2">2.7.13.3</ecNumber>
    </recommendedName>
</protein>
<evidence type="ECO:0000256" key="7">
    <source>
        <dbReference type="ARBA" id="ARBA00022989"/>
    </source>
</evidence>
<dbReference type="InterPro" id="IPR003594">
    <property type="entry name" value="HATPase_dom"/>
</dbReference>
<keyword evidence="3" id="KW-0597">Phosphoprotein</keyword>
<dbReference type="RefSeq" id="WP_084017794.1">
    <property type="nucleotide sequence ID" value="NZ_FWXS01000007.1"/>
</dbReference>
<dbReference type="GO" id="GO:0005886">
    <property type="term" value="C:plasma membrane"/>
    <property type="evidence" value="ECO:0007669"/>
    <property type="project" value="TreeGrafter"/>
</dbReference>
<keyword evidence="11" id="KW-1185">Reference proteome</keyword>
<sequence length="423" mass="49205">MKNKSLKYSTLRYLVIAILGIIAIWAASFYLLIIEEVYDNIDDGLKDSRIRILHEIESDSEILQTVDYGIAQFKITPLPIGNYSKKIHIYNSKMYMAYDNDDEPVRILQTIFKNQNQNYQLEIYTSTVEEDEFIENLLIALSALYIALVGSIILINHFILKKAWSPFYIILNNLKSYKIGTKKGFEKTNSEIIEFDELEAELSAMIDRNEKIYEQQKQFIANASHELQTPLAIAGNKLELLIEEKDITENQAHKIGEINEMLNRLKRLNKSLLTLSKIENNQFQHKENLNFNELIKQSLFELEMMTEFKKINVTIKENGIFQFEMNADLAGILINNLLKNAIVHNEQNGFLNVFISPEKISIQNPGENPLNSQFIFERFYKDEQNENSTGLGLAIVKSIVKIYPELSINYRFDSRHYFELEKK</sequence>
<dbReference type="InterPro" id="IPR005467">
    <property type="entry name" value="His_kinase_dom"/>
</dbReference>
<evidence type="ECO:0000256" key="5">
    <source>
        <dbReference type="ARBA" id="ARBA00022692"/>
    </source>
</evidence>
<dbReference type="Proteomes" id="UP000192393">
    <property type="component" value="Unassembled WGS sequence"/>
</dbReference>
<dbReference type="CDD" id="cd00082">
    <property type="entry name" value="HisKA"/>
    <property type="match status" value="1"/>
</dbReference>
<dbReference type="OrthoDB" id="1522504at2"/>
<feature type="transmembrane region" description="Helical" evidence="8">
    <location>
        <begin position="137"/>
        <end position="160"/>
    </location>
</feature>
<dbReference type="PANTHER" id="PTHR45436">
    <property type="entry name" value="SENSOR HISTIDINE KINASE YKOH"/>
    <property type="match status" value="1"/>
</dbReference>
<dbReference type="EMBL" id="FWXS01000007">
    <property type="protein sequence ID" value="SMC76139.1"/>
    <property type="molecule type" value="Genomic_DNA"/>
</dbReference>
<keyword evidence="5 8" id="KW-0812">Transmembrane</keyword>
<dbReference type="GO" id="GO:0000155">
    <property type="term" value="F:phosphorelay sensor kinase activity"/>
    <property type="evidence" value="ECO:0007669"/>
    <property type="project" value="InterPro"/>
</dbReference>
<dbReference type="InterPro" id="IPR036890">
    <property type="entry name" value="HATPase_C_sf"/>
</dbReference>
<dbReference type="InterPro" id="IPR036097">
    <property type="entry name" value="HisK_dim/P_sf"/>
</dbReference>
<reference evidence="10 11" key="1">
    <citation type="submission" date="2017-04" db="EMBL/GenBank/DDBJ databases">
        <authorList>
            <person name="Afonso C.L."/>
            <person name="Miller P.J."/>
            <person name="Scott M.A."/>
            <person name="Spackman E."/>
            <person name="Goraichik I."/>
            <person name="Dimitrov K.M."/>
            <person name="Suarez D.L."/>
            <person name="Swayne D.E."/>
        </authorList>
    </citation>
    <scope>NUCLEOTIDE SEQUENCE [LARGE SCALE GENOMIC DNA]</scope>
    <source>
        <strain evidence="10 11">CGMCC 1.12708</strain>
    </source>
</reference>
<feature type="domain" description="Histidine kinase" evidence="9">
    <location>
        <begin position="222"/>
        <end position="403"/>
    </location>
</feature>